<dbReference type="Gene3D" id="1.10.10.10">
    <property type="entry name" value="Winged helix-like DNA-binding domain superfamily/Winged helix DNA-binding domain"/>
    <property type="match status" value="1"/>
</dbReference>
<evidence type="ECO:0000256" key="1">
    <source>
        <dbReference type="SAM" id="MobiDB-lite"/>
    </source>
</evidence>
<dbReference type="eggNOG" id="COG2345">
    <property type="taxonomic scope" value="Bacteria"/>
</dbReference>
<sequence>MPSRKNQSQSSPGRRDEILRVLKGSSHPLSIADIADQLGVHPNTVRFHLDRLVANGQVERVSPQQRVPGRPPQLFRAVAGMDPAGPRQYRMLAEILAGTLNTADSEQRNRAVEAGRRWGHQHCASPDTGSGAPDDPIDKLVALLDEVGFAPEREAEQQQPAGGTARINLRNCPFLELAQDRPQITCPIHLGLMRGAMEAWGSPITVDRLDAFVEPDKCVVQLTTAKAG</sequence>
<dbReference type="OrthoDB" id="3399802at2"/>
<evidence type="ECO:0000313" key="2">
    <source>
        <dbReference type="EMBL" id="KEI45581.1"/>
    </source>
</evidence>
<reference evidence="2 3" key="1">
    <citation type="submission" date="2014-06" db="EMBL/GenBank/DDBJ databases">
        <title>Saccharopolyspora rectivirgula DSM-43113 Genome sequencing.</title>
        <authorList>
            <person name="Barrera C."/>
            <person name="Millon L."/>
            <person name="Rognon B."/>
            <person name="Zaugg C."/>
            <person name="Monod M."/>
        </authorList>
    </citation>
    <scope>NUCLEOTIDE SEQUENCE [LARGE SCALE GENOMIC DNA]</scope>
    <source>
        <strain evidence="2 3">DSM 43113</strain>
    </source>
</reference>
<gene>
    <name evidence="2" type="ORF">GU90_03905</name>
</gene>
<dbReference type="InterPro" id="IPR011991">
    <property type="entry name" value="ArsR-like_HTH"/>
</dbReference>
<dbReference type="Pfam" id="PF12840">
    <property type="entry name" value="HTH_20"/>
    <property type="match status" value="1"/>
</dbReference>
<dbReference type="InterPro" id="IPR036388">
    <property type="entry name" value="WH-like_DNA-bd_sf"/>
</dbReference>
<accession>A0A073B206</accession>
<dbReference type="AlphaFoldDB" id="A0A073B206"/>
<dbReference type="RefSeq" id="WP_029719863.1">
    <property type="nucleotide sequence ID" value="NZ_JNVU01000012.1"/>
</dbReference>
<dbReference type="CDD" id="cd00090">
    <property type="entry name" value="HTH_ARSR"/>
    <property type="match status" value="1"/>
</dbReference>
<keyword evidence="3" id="KW-1185">Reference proteome</keyword>
<dbReference type="InterPro" id="IPR036390">
    <property type="entry name" value="WH_DNA-bd_sf"/>
</dbReference>
<evidence type="ECO:0000313" key="3">
    <source>
        <dbReference type="Proteomes" id="UP000031419"/>
    </source>
</evidence>
<protein>
    <submittedName>
        <fullName evidence="2">Uncharacterized protein</fullName>
    </submittedName>
</protein>
<proteinExistence type="predicted"/>
<dbReference type="STRING" id="28042.GU90_03905"/>
<dbReference type="SUPFAM" id="SSF46785">
    <property type="entry name" value="Winged helix' DNA-binding domain"/>
    <property type="match status" value="1"/>
</dbReference>
<dbReference type="EMBL" id="JNVU01000012">
    <property type="protein sequence ID" value="KEI45581.1"/>
    <property type="molecule type" value="Genomic_DNA"/>
</dbReference>
<dbReference type="Proteomes" id="UP000031419">
    <property type="component" value="Unassembled WGS sequence"/>
</dbReference>
<name>A0A073B206_9PSEU</name>
<organism evidence="2 3">
    <name type="scientific">Saccharopolyspora rectivirgula</name>
    <dbReference type="NCBI Taxonomy" id="28042"/>
    <lineage>
        <taxon>Bacteria</taxon>
        <taxon>Bacillati</taxon>
        <taxon>Actinomycetota</taxon>
        <taxon>Actinomycetes</taxon>
        <taxon>Pseudonocardiales</taxon>
        <taxon>Pseudonocardiaceae</taxon>
        <taxon>Saccharopolyspora</taxon>
    </lineage>
</organism>
<comment type="caution">
    <text evidence="2">The sequence shown here is derived from an EMBL/GenBank/DDBJ whole genome shotgun (WGS) entry which is preliminary data.</text>
</comment>
<feature type="region of interest" description="Disordered" evidence="1">
    <location>
        <begin position="115"/>
        <end position="136"/>
    </location>
</feature>